<dbReference type="EMBL" id="CP114040">
    <property type="protein sequence ID" value="WAS93950.1"/>
    <property type="molecule type" value="Genomic_DNA"/>
</dbReference>
<dbReference type="RefSeq" id="WP_269036293.1">
    <property type="nucleotide sequence ID" value="NZ_CP114040.1"/>
</dbReference>
<dbReference type="PROSITE" id="PS51257">
    <property type="entry name" value="PROKAR_LIPOPROTEIN"/>
    <property type="match status" value="1"/>
</dbReference>
<reference evidence="2" key="1">
    <citation type="submission" date="2022-11" db="EMBL/GenBank/DDBJ databases">
        <title>Minimal conservation of predation-associated metabolite biosynthetic gene clusters underscores biosynthetic potential of Myxococcota including descriptions for ten novel species: Archangium lansinium sp. nov., Myxococcus landrumus sp. nov., Nannocystis bai.</title>
        <authorList>
            <person name="Ahearne A."/>
            <person name="Stevens C."/>
            <person name="Dowd S."/>
        </authorList>
    </citation>
    <scope>NUCLEOTIDE SEQUENCE</scope>
    <source>
        <strain evidence="2">Fl3</strain>
    </source>
</reference>
<accession>A0ABY7H4D3</accession>
<organism evidence="2 3">
    <name type="scientific">Nannocystis punicea</name>
    <dbReference type="NCBI Taxonomy" id="2995304"/>
    <lineage>
        <taxon>Bacteria</taxon>
        <taxon>Pseudomonadati</taxon>
        <taxon>Myxococcota</taxon>
        <taxon>Polyangia</taxon>
        <taxon>Nannocystales</taxon>
        <taxon>Nannocystaceae</taxon>
        <taxon>Nannocystis</taxon>
    </lineage>
</organism>
<keyword evidence="1" id="KW-0732">Signal</keyword>
<keyword evidence="3" id="KW-1185">Reference proteome</keyword>
<evidence type="ECO:0000256" key="1">
    <source>
        <dbReference type="SAM" id="SignalP"/>
    </source>
</evidence>
<feature type="signal peptide" evidence="1">
    <location>
        <begin position="1"/>
        <end position="19"/>
    </location>
</feature>
<name>A0ABY7H4D3_9BACT</name>
<gene>
    <name evidence="2" type="ORF">O0S08_48075</name>
</gene>
<proteinExistence type="predicted"/>
<feature type="chain" id="PRO_5045504866" description="DUF3347 domain-containing protein" evidence="1">
    <location>
        <begin position="20"/>
        <end position="158"/>
    </location>
</feature>
<sequence>MPRLILLLSLVAVACSSEAGKSAPPTPGSIVQPYVTIQETLAADRLDKLSELSAQVVVAAEPLQKEAGVAEVVAGAGRVAAQDIDTARAGFEKMSMGLISYLKSHSDQRAGYEVVFCPMAFNNKGAYWVQKTGEIVNPYHGMMMLHCGDKVAWDKAPG</sequence>
<evidence type="ECO:0000313" key="3">
    <source>
        <dbReference type="Proteomes" id="UP001164459"/>
    </source>
</evidence>
<evidence type="ECO:0008006" key="4">
    <source>
        <dbReference type="Google" id="ProtNLM"/>
    </source>
</evidence>
<protein>
    <recommendedName>
        <fullName evidence="4">DUF3347 domain-containing protein</fullName>
    </recommendedName>
</protein>
<evidence type="ECO:0000313" key="2">
    <source>
        <dbReference type="EMBL" id="WAS93950.1"/>
    </source>
</evidence>
<dbReference type="Proteomes" id="UP001164459">
    <property type="component" value="Chromosome"/>
</dbReference>